<reference evidence="5 6" key="1">
    <citation type="submission" date="2024-03" db="EMBL/GenBank/DDBJ databases">
        <title>Sequence of Lycoming College Course Isolates.</title>
        <authorList>
            <person name="Plotts O."/>
            <person name="Newman J."/>
        </authorList>
    </citation>
    <scope>NUCLEOTIDE SEQUENCE [LARGE SCALE GENOMIC DNA]</scope>
    <source>
        <strain evidence="5 6">CJB-3</strain>
    </source>
</reference>
<dbReference type="PANTHER" id="PTHR46796">
    <property type="entry name" value="HTH-TYPE TRANSCRIPTIONAL ACTIVATOR RHAS-RELATED"/>
    <property type="match status" value="1"/>
</dbReference>
<dbReference type="Proteomes" id="UP001378956">
    <property type="component" value="Unassembled WGS sequence"/>
</dbReference>
<sequence>MSLNNQFFMAHPALQPYIDGYLYLDMNFSCDTGAPLNIYPVTSTQMSFVIDEQHLFHEVGVDRIYQYPLCFLGLLDHSRSFDVYPKELIMVIFKPYGAFKLFGIPQRYFSNEATDVQLLFPEIKILTEQLREVAKMPTAVVARLESWLLKRLINTEKINVNSVAYACDQIQKSRGLIRIAELSRQVGMSETNLGVQFREKVGFSAKAFSRIVRFNNINSFITENNAVNWQELVYKFDFFDQNHFIKEFKRFYGCTPSQWHAGLSQDL</sequence>
<dbReference type="Gene3D" id="1.10.10.60">
    <property type="entry name" value="Homeodomain-like"/>
    <property type="match status" value="1"/>
</dbReference>
<keyword evidence="3" id="KW-0804">Transcription</keyword>
<keyword evidence="2" id="KW-0238">DNA-binding</keyword>
<proteinExistence type="predicted"/>
<evidence type="ECO:0000256" key="1">
    <source>
        <dbReference type="ARBA" id="ARBA00023015"/>
    </source>
</evidence>
<dbReference type="InterPro" id="IPR018060">
    <property type="entry name" value="HTH_AraC"/>
</dbReference>
<dbReference type="SUPFAM" id="SSF46689">
    <property type="entry name" value="Homeodomain-like"/>
    <property type="match status" value="1"/>
</dbReference>
<comment type="caution">
    <text evidence="5">The sequence shown here is derived from an EMBL/GenBank/DDBJ whole genome shotgun (WGS) entry which is preliminary data.</text>
</comment>
<gene>
    <name evidence="5" type="ORF">WAE58_09670</name>
</gene>
<organism evidence="5 6">
    <name type="scientific">Pedobacter panaciterrae</name>
    <dbReference type="NCBI Taxonomy" id="363849"/>
    <lineage>
        <taxon>Bacteria</taxon>
        <taxon>Pseudomonadati</taxon>
        <taxon>Bacteroidota</taxon>
        <taxon>Sphingobacteriia</taxon>
        <taxon>Sphingobacteriales</taxon>
        <taxon>Sphingobacteriaceae</taxon>
        <taxon>Pedobacter</taxon>
    </lineage>
</organism>
<dbReference type="PROSITE" id="PS01124">
    <property type="entry name" value="HTH_ARAC_FAMILY_2"/>
    <property type="match status" value="1"/>
</dbReference>
<evidence type="ECO:0000256" key="2">
    <source>
        <dbReference type="ARBA" id="ARBA00023125"/>
    </source>
</evidence>
<dbReference type="PANTHER" id="PTHR46796:SF13">
    <property type="entry name" value="HTH-TYPE TRANSCRIPTIONAL ACTIVATOR RHAS"/>
    <property type="match status" value="1"/>
</dbReference>
<keyword evidence="6" id="KW-1185">Reference proteome</keyword>
<name>A0ABU8NKC8_9SPHI</name>
<evidence type="ECO:0000256" key="3">
    <source>
        <dbReference type="ARBA" id="ARBA00023163"/>
    </source>
</evidence>
<dbReference type="InterPro" id="IPR050204">
    <property type="entry name" value="AraC_XylS_family_regulators"/>
</dbReference>
<protein>
    <submittedName>
        <fullName evidence="5">Helix-turn-helix domain-containing protein</fullName>
    </submittedName>
</protein>
<evidence type="ECO:0000259" key="4">
    <source>
        <dbReference type="PROSITE" id="PS01124"/>
    </source>
</evidence>
<dbReference type="EMBL" id="JBBEUB010000002">
    <property type="protein sequence ID" value="MEJ2902696.1"/>
    <property type="molecule type" value="Genomic_DNA"/>
</dbReference>
<evidence type="ECO:0000313" key="6">
    <source>
        <dbReference type="Proteomes" id="UP001378956"/>
    </source>
</evidence>
<dbReference type="InterPro" id="IPR009057">
    <property type="entry name" value="Homeodomain-like_sf"/>
</dbReference>
<dbReference type="RefSeq" id="WP_288879387.1">
    <property type="nucleotide sequence ID" value="NZ_CBFGNQ010000002.1"/>
</dbReference>
<dbReference type="Pfam" id="PF12833">
    <property type="entry name" value="HTH_18"/>
    <property type="match status" value="1"/>
</dbReference>
<evidence type="ECO:0000313" key="5">
    <source>
        <dbReference type="EMBL" id="MEJ2902696.1"/>
    </source>
</evidence>
<keyword evidence="1" id="KW-0805">Transcription regulation</keyword>
<feature type="domain" description="HTH araC/xylS-type" evidence="4">
    <location>
        <begin position="160"/>
        <end position="262"/>
    </location>
</feature>
<accession>A0ABU8NKC8</accession>
<dbReference type="SMART" id="SM00342">
    <property type="entry name" value="HTH_ARAC"/>
    <property type="match status" value="1"/>
</dbReference>